<dbReference type="KEGG" id="cbw:RR42_s2632"/>
<feature type="signal peptide" evidence="1">
    <location>
        <begin position="1"/>
        <end position="37"/>
    </location>
</feature>
<sequence>MQTHGGKTIRIRKALMTLGGALLLVPCAALTANQASAQSVEQPAFKEGDSWTMHLKNQFQNGETRERSFVSALVRSGGDSILVSTKPVDSSLPPKEILLGLDWSQARSINGHMQVVNKPLSFPMKIGKTWTVSYDEEHPNPTIKQRHTQMQYKVIGWEDISVPAGKFHALKIETDGTWYLEFQPTPSAAAAVAKVDQNGSSVTMQSQKPTTPDPATGRIYRAYWYVPSVKRAVKIIEEQYNSGGGLSNRDTVELESYKVDMQAAAGN</sequence>
<organism evidence="2 3">
    <name type="scientific">Cupriavidus basilensis</name>
    <dbReference type="NCBI Taxonomy" id="68895"/>
    <lineage>
        <taxon>Bacteria</taxon>
        <taxon>Pseudomonadati</taxon>
        <taxon>Pseudomonadota</taxon>
        <taxon>Betaproteobacteria</taxon>
        <taxon>Burkholderiales</taxon>
        <taxon>Burkholderiaceae</taxon>
        <taxon>Cupriavidus</taxon>
    </lineage>
</organism>
<name>A0A0C4YQC4_9BURK</name>
<dbReference type="Proteomes" id="UP000031843">
    <property type="component" value="Chromosome secondary"/>
</dbReference>
<proteinExistence type="predicted"/>
<dbReference type="AlphaFoldDB" id="A0A0C4YQC4"/>
<dbReference type="Gene3D" id="2.40.360.20">
    <property type="match status" value="1"/>
</dbReference>
<dbReference type="STRING" id="68895.RR42_s2632"/>
<evidence type="ECO:0000256" key="1">
    <source>
        <dbReference type="SAM" id="SignalP"/>
    </source>
</evidence>
<evidence type="ECO:0000313" key="3">
    <source>
        <dbReference type="Proteomes" id="UP000031843"/>
    </source>
</evidence>
<reference evidence="2 3" key="1">
    <citation type="journal article" date="2015" name="Genome Announc.">
        <title>Complete Genome Sequence of Cupriavidus basilensis 4G11, Isolated from the Oak Ridge Field Research Center Site.</title>
        <authorList>
            <person name="Ray J."/>
            <person name="Waters R.J."/>
            <person name="Skerker J.M."/>
            <person name="Kuehl J.V."/>
            <person name="Price M.N."/>
            <person name="Huang J."/>
            <person name="Chakraborty R."/>
            <person name="Arkin A.P."/>
            <person name="Deutschbauer A."/>
        </authorList>
    </citation>
    <scope>NUCLEOTIDE SEQUENCE [LARGE SCALE GENOMIC DNA]</scope>
    <source>
        <strain evidence="2">4G11</strain>
    </source>
</reference>
<accession>A0A0C4YQC4</accession>
<keyword evidence="1" id="KW-0732">Signal</keyword>
<keyword evidence="3" id="KW-1185">Reference proteome</keyword>
<feature type="chain" id="PRO_5002174290" evidence="1">
    <location>
        <begin position="38"/>
        <end position="267"/>
    </location>
</feature>
<evidence type="ECO:0000313" key="2">
    <source>
        <dbReference type="EMBL" id="AJG24214.1"/>
    </source>
</evidence>
<dbReference type="EMBL" id="CP010537">
    <property type="protein sequence ID" value="AJG24214.1"/>
    <property type="molecule type" value="Genomic_DNA"/>
</dbReference>
<protein>
    <submittedName>
        <fullName evidence="2">Uncharacterized protein</fullName>
    </submittedName>
</protein>
<gene>
    <name evidence="2" type="ORF">RR42_s2632</name>
</gene>